<evidence type="ECO:0000256" key="2">
    <source>
        <dbReference type="SAM" id="SignalP"/>
    </source>
</evidence>
<protein>
    <recommendedName>
        <fullName evidence="1">Autoinducer 2-binding periplasmic protein LuxP</fullName>
    </recommendedName>
</protein>
<evidence type="ECO:0000313" key="5">
    <source>
        <dbReference type="Proteomes" id="UP000198854"/>
    </source>
</evidence>
<feature type="domain" description="Periplasmic binding protein" evidence="3">
    <location>
        <begin position="69"/>
        <end position="325"/>
    </location>
</feature>
<dbReference type="STRING" id="861298.SAMN04488136_1067"/>
<accession>A0A1G7YT27</accession>
<sequence length="365" mass="41326">MATKTLFSLMALCSVSFTAYAGEVLSGYWQYDEFLAQHPKQQSLTEQLSNTVRQRPIALTSTQQKPISISVVYPGQQISDYWIRNIKAFEMRMEKLGIRYEINQVFTRPNIDFRQQSVSLLDAIHNKADYLIFTLDTTRHRKFIEHVLSSTNTKLILQNITTPVKDWDGHQPFMYVGFDHLKGTEVLEKYYLSVKPDTSRYSVLYFSEGYVSDARGDTFIEEMSHNHHYPLSSSYYTKATRESGYSTALKAVKDDPTISFIYACSTDVALGASDALKELGRGDILLNGWGGGTAELEAIARGDLGVTVMRMNDDTGIAMAEAIKWDLEGKPVPTVYSGDFELVTANDDPKKIEQLKKRAFRYSDN</sequence>
<keyword evidence="5" id="KW-1185">Reference proteome</keyword>
<dbReference type="Pfam" id="PF13407">
    <property type="entry name" value="Peripla_BP_4"/>
    <property type="match status" value="1"/>
</dbReference>
<dbReference type="OrthoDB" id="9784024at2"/>
<dbReference type="EMBL" id="FNDD01000006">
    <property type="protein sequence ID" value="SDG99020.1"/>
    <property type="molecule type" value="Genomic_DNA"/>
</dbReference>
<dbReference type="PANTHER" id="PTHR30146:SF145">
    <property type="entry name" value="RIBOSE OPERON REPRESSOR"/>
    <property type="match status" value="1"/>
</dbReference>
<dbReference type="InterPro" id="IPR028082">
    <property type="entry name" value="Peripla_BP_I"/>
</dbReference>
<organism evidence="4 5">
    <name type="scientific">Vibrio xiamenensis</name>
    <dbReference type="NCBI Taxonomy" id="861298"/>
    <lineage>
        <taxon>Bacteria</taxon>
        <taxon>Pseudomonadati</taxon>
        <taxon>Pseudomonadota</taxon>
        <taxon>Gammaproteobacteria</taxon>
        <taxon>Vibrionales</taxon>
        <taxon>Vibrionaceae</taxon>
        <taxon>Vibrio</taxon>
    </lineage>
</organism>
<dbReference type="CDD" id="cd06303">
    <property type="entry name" value="PBP1_LuxPQ_Quorum_Sensing"/>
    <property type="match status" value="1"/>
</dbReference>
<evidence type="ECO:0000256" key="1">
    <source>
        <dbReference type="ARBA" id="ARBA00022181"/>
    </source>
</evidence>
<feature type="signal peptide" evidence="2">
    <location>
        <begin position="1"/>
        <end position="21"/>
    </location>
</feature>
<gene>
    <name evidence="4" type="ORF">SAMN04488136_1067</name>
</gene>
<keyword evidence="2" id="KW-0732">Signal</keyword>
<dbReference type="PANTHER" id="PTHR30146">
    <property type="entry name" value="LACI-RELATED TRANSCRIPTIONAL REPRESSOR"/>
    <property type="match status" value="1"/>
</dbReference>
<proteinExistence type="predicted"/>
<dbReference type="GO" id="GO:0000976">
    <property type="term" value="F:transcription cis-regulatory region binding"/>
    <property type="evidence" value="ECO:0007669"/>
    <property type="project" value="TreeGrafter"/>
</dbReference>
<dbReference type="GO" id="GO:0055085">
    <property type="term" value="P:transmembrane transport"/>
    <property type="evidence" value="ECO:0007669"/>
    <property type="project" value="UniProtKB-ARBA"/>
</dbReference>
<dbReference type="RefSeq" id="WP_093271132.1">
    <property type="nucleotide sequence ID" value="NZ_FNDD01000006.1"/>
</dbReference>
<evidence type="ECO:0000259" key="3">
    <source>
        <dbReference type="Pfam" id="PF13407"/>
    </source>
</evidence>
<feature type="chain" id="PRO_5011643774" description="Autoinducer 2-binding periplasmic protein LuxP" evidence="2">
    <location>
        <begin position="22"/>
        <end position="365"/>
    </location>
</feature>
<name>A0A1G7YT27_9VIBR</name>
<dbReference type="SUPFAM" id="SSF53822">
    <property type="entry name" value="Periplasmic binding protein-like I"/>
    <property type="match status" value="1"/>
</dbReference>
<dbReference type="Proteomes" id="UP000198854">
    <property type="component" value="Unassembled WGS sequence"/>
</dbReference>
<dbReference type="GO" id="GO:0003700">
    <property type="term" value="F:DNA-binding transcription factor activity"/>
    <property type="evidence" value="ECO:0007669"/>
    <property type="project" value="TreeGrafter"/>
</dbReference>
<dbReference type="AlphaFoldDB" id="A0A1G7YT27"/>
<dbReference type="InterPro" id="IPR025997">
    <property type="entry name" value="SBP_2_dom"/>
</dbReference>
<evidence type="ECO:0000313" key="4">
    <source>
        <dbReference type="EMBL" id="SDG99020.1"/>
    </source>
</evidence>
<reference evidence="4 5" key="1">
    <citation type="submission" date="2016-10" db="EMBL/GenBank/DDBJ databases">
        <authorList>
            <person name="de Groot N.N."/>
        </authorList>
    </citation>
    <scope>NUCLEOTIDE SEQUENCE [LARGE SCALE GENOMIC DNA]</scope>
    <source>
        <strain evidence="4 5">CGMCC 1.10228</strain>
    </source>
</reference>
<dbReference type="Gene3D" id="3.40.50.2300">
    <property type="match status" value="2"/>
</dbReference>